<proteinExistence type="predicted"/>
<accession>A0AAD5LDJ6</accession>
<keyword evidence="2" id="KW-1185">Reference proteome</keyword>
<reference evidence="1 2" key="1">
    <citation type="submission" date="2022-05" db="EMBL/GenBank/DDBJ databases">
        <title>A multi-omics perspective on studying reproductive biology in Daphnia sinensis.</title>
        <authorList>
            <person name="Jia J."/>
        </authorList>
    </citation>
    <scope>NUCLEOTIDE SEQUENCE [LARGE SCALE GENOMIC DNA]</scope>
    <source>
        <strain evidence="1 2">WSL</strain>
    </source>
</reference>
<evidence type="ECO:0000313" key="1">
    <source>
        <dbReference type="EMBL" id="KAI9555708.1"/>
    </source>
</evidence>
<name>A0AAD5LDJ6_9CRUS</name>
<protein>
    <submittedName>
        <fullName evidence="1">Uncharacterized protein</fullName>
    </submittedName>
</protein>
<evidence type="ECO:0000313" key="2">
    <source>
        <dbReference type="Proteomes" id="UP000820818"/>
    </source>
</evidence>
<gene>
    <name evidence="1" type="ORF">GHT06_018224</name>
</gene>
<dbReference type="EMBL" id="WJBH02000007">
    <property type="protein sequence ID" value="KAI9555708.1"/>
    <property type="molecule type" value="Genomic_DNA"/>
</dbReference>
<organism evidence="1 2">
    <name type="scientific">Daphnia sinensis</name>
    <dbReference type="NCBI Taxonomy" id="1820382"/>
    <lineage>
        <taxon>Eukaryota</taxon>
        <taxon>Metazoa</taxon>
        <taxon>Ecdysozoa</taxon>
        <taxon>Arthropoda</taxon>
        <taxon>Crustacea</taxon>
        <taxon>Branchiopoda</taxon>
        <taxon>Diplostraca</taxon>
        <taxon>Cladocera</taxon>
        <taxon>Anomopoda</taxon>
        <taxon>Daphniidae</taxon>
        <taxon>Daphnia</taxon>
        <taxon>Daphnia similis group</taxon>
    </lineage>
</organism>
<dbReference type="Proteomes" id="UP000820818">
    <property type="component" value="Linkage Group LG7"/>
</dbReference>
<dbReference type="AlphaFoldDB" id="A0AAD5LDJ6"/>
<comment type="caution">
    <text evidence="1">The sequence shown here is derived from an EMBL/GenBank/DDBJ whole genome shotgun (WGS) entry which is preliminary data.</text>
</comment>
<sequence>MYIKKPGRRYCYIPLPKIRNGRRRILLVFIPWQISTWKPSKWLNLFLLFTYSKYM</sequence>